<evidence type="ECO:0000313" key="5">
    <source>
        <dbReference type="Proteomes" id="UP000534677"/>
    </source>
</evidence>
<dbReference type="InterPro" id="IPR012349">
    <property type="entry name" value="Split_barrel_FMN-bd"/>
</dbReference>
<name>A0A7X1AM73_9PSED</name>
<evidence type="ECO:0000313" key="2">
    <source>
        <dbReference type="EMBL" id="MBC2384952.1"/>
    </source>
</evidence>
<dbReference type="InterPro" id="IPR011576">
    <property type="entry name" value="Pyridox_Oxase_N"/>
</dbReference>
<comment type="caution">
    <text evidence="3">The sequence shown here is derived from an EMBL/GenBank/DDBJ whole genome shotgun (WGS) entry which is preliminary data.</text>
</comment>
<reference evidence="4 5" key="1">
    <citation type="submission" date="2020-04" db="EMBL/GenBank/DDBJ databases">
        <title>Pseudomonas crami sp. nov., a novel proteolytic bacterial species isolated from cream.</title>
        <authorList>
            <person name="Hofmann K."/>
            <person name="Woller A."/>
            <person name="Huptas C."/>
            <person name="Wenning M."/>
            <person name="Scherer S."/>
            <person name="Doll E.V."/>
        </authorList>
    </citation>
    <scope>NUCLEOTIDE SEQUENCE [LARGE SCALE GENOMIC DNA]</scope>
    <source>
        <strain evidence="2 5">WS 5096</strain>
        <strain evidence="3 4">WS 5106</strain>
    </source>
</reference>
<dbReference type="EMBL" id="JAAXCZ010000022">
    <property type="protein sequence ID" value="MBC2384952.1"/>
    <property type="molecule type" value="Genomic_DNA"/>
</dbReference>
<evidence type="ECO:0000313" key="3">
    <source>
        <dbReference type="EMBL" id="MBC2406982.1"/>
    </source>
</evidence>
<protein>
    <submittedName>
        <fullName evidence="3">Flavin-nucleotide-binding protein</fullName>
    </submittedName>
</protein>
<dbReference type="Proteomes" id="UP000534677">
    <property type="component" value="Unassembled WGS sequence"/>
</dbReference>
<evidence type="ECO:0000313" key="4">
    <source>
        <dbReference type="Proteomes" id="UP000520513"/>
    </source>
</evidence>
<dbReference type="Pfam" id="PF01243">
    <property type="entry name" value="PNPOx_N"/>
    <property type="match status" value="1"/>
</dbReference>
<dbReference type="RefSeq" id="WP_185710424.1">
    <property type="nucleotide sequence ID" value="NZ_JAAXCY010000005.1"/>
</dbReference>
<dbReference type="Proteomes" id="UP000520513">
    <property type="component" value="Unassembled WGS sequence"/>
</dbReference>
<dbReference type="PANTHER" id="PTHR42815">
    <property type="entry name" value="FAD-BINDING, PUTATIVE (AFU_ORTHOLOGUE AFUA_6G07600)-RELATED"/>
    <property type="match status" value="1"/>
</dbReference>
<proteinExistence type="predicted"/>
<organism evidence="3 4">
    <name type="scientific">Pseudomonas cremoris</name>
    <dbReference type="NCBI Taxonomy" id="2724178"/>
    <lineage>
        <taxon>Bacteria</taxon>
        <taxon>Pseudomonadati</taxon>
        <taxon>Pseudomonadota</taxon>
        <taxon>Gammaproteobacteria</taxon>
        <taxon>Pseudomonadales</taxon>
        <taxon>Pseudomonadaceae</taxon>
        <taxon>Pseudomonas</taxon>
    </lineage>
</organism>
<sequence>MNPNEQSPWHAGERHLQEVVGVAERMAMIGPKVIRDHLPEQHRDFYPLLPYLVLGVVDDQGVPWATMVEGAPGFAHSPDPHTLQIDSLPSTNDPARAAFRQGAAVGLLGIDLNTRRRNRMNGRVGALDHEGFSVDVVHTYGNCPKYIQLRPVDGIARKPGTVAVRSTDLDETAQAMIRNADTFFVASYVDAEGERSVDVSHRGGNTGFVRVDGNVLTIPDFAGNQFFNTLGNLHANPVAGLLFIDFESGDVLHVAGRTALILDGPQVAAFEGAQRLWTVNVEHVVRRPAALALRWRFAEFSPFSLAMGRW</sequence>
<dbReference type="Gene3D" id="2.30.110.10">
    <property type="entry name" value="Electron Transport, Fmn-binding Protein, Chain A"/>
    <property type="match status" value="1"/>
</dbReference>
<gene>
    <name evidence="2" type="ORF">HF209_28785</name>
    <name evidence="3" type="ORF">HF257_13285</name>
</gene>
<feature type="domain" description="Pyridoxamine 5'-phosphate oxidase N-terminal" evidence="1">
    <location>
        <begin position="169"/>
        <end position="270"/>
    </location>
</feature>
<dbReference type="AlphaFoldDB" id="A0A7X1AM73"/>
<dbReference type="EMBL" id="JAAXCY010000005">
    <property type="protein sequence ID" value="MBC2406982.1"/>
    <property type="molecule type" value="Genomic_DNA"/>
</dbReference>
<dbReference type="PANTHER" id="PTHR42815:SF2">
    <property type="entry name" value="FAD-BINDING, PUTATIVE (AFU_ORTHOLOGUE AFUA_6G07600)-RELATED"/>
    <property type="match status" value="1"/>
</dbReference>
<evidence type="ECO:0000259" key="1">
    <source>
        <dbReference type="Pfam" id="PF01243"/>
    </source>
</evidence>
<dbReference type="SUPFAM" id="SSF50475">
    <property type="entry name" value="FMN-binding split barrel"/>
    <property type="match status" value="1"/>
</dbReference>
<accession>A0A7X1AM73</accession>
<keyword evidence="5" id="KW-1185">Reference proteome</keyword>